<protein>
    <submittedName>
        <fullName evidence="5">2-oxo acid dehydrogenase subunit E2</fullName>
    </submittedName>
</protein>
<dbReference type="InterPro" id="IPR023213">
    <property type="entry name" value="CAT-like_dom_sf"/>
</dbReference>
<feature type="domain" description="2-oxoacid dehydrogenase acyltransferase catalytic" evidence="4">
    <location>
        <begin position="2"/>
        <end position="208"/>
    </location>
</feature>
<dbReference type="PANTHER" id="PTHR43178:SF5">
    <property type="entry name" value="LIPOAMIDE ACYLTRANSFERASE COMPONENT OF BRANCHED-CHAIN ALPHA-KETO ACID DEHYDROGENASE COMPLEX, MITOCHONDRIAL"/>
    <property type="match status" value="1"/>
</dbReference>
<sequence>MQSNSENPHAWMMIEVDVSNLVDLRQKLKEDFMRREGIPLSLSPFVLKPIVNALKEFPMLNSSWHSGSIHVKKDINLSIAVANTDDTVVTPVIYHADRKSIAGIAIELHDLANKARNGSLLPSEFVEGSFTFSNTGSAGSLLSCPIINNPQAAMLTFESIVRKPVVIQEMIAIRSIANLCLSYDHRMVDGMIGSRFMQRVKYYLEQYKEETIIY</sequence>
<accession>A0ABT4G692</accession>
<dbReference type="EMBL" id="JAMDMX010000003">
    <property type="protein sequence ID" value="MCY9691701.1"/>
    <property type="molecule type" value="Genomic_DNA"/>
</dbReference>
<gene>
    <name evidence="5" type="ORF">M5X19_01995</name>
</gene>
<organism evidence="5 6">
    <name type="scientific">Paenibacillus alginolyticus</name>
    <dbReference type="NCBI Taxonomy" id="59839"/>
    <lineage>
        <taxon>Bacteria</taxon>
        <taxon>Bacillati</taxon>
        <taxon>Bacillota</taxon>
        <taxon>Bacilli</taxon>
        <taxon>Bacillales</taxon>
        <taxon>Paenibacillaceae</taxon>
        <taxon>Paenibacillus</taxon>
    </lineage>
</organism>
<dbReference type="InterPro" id="IPR001078">
    <property type="entry name" value="2-oxoacid_DH_actylTfrase"/>
</dbReference>
<dbReference type="Proteomes" id="UP001527099">
    <property type="component" value="Unassembled WGS sequence"/>
</dbReference>
<dbReference type="Gene3D" id="3.30.559.10">
    <property type="entry name" value="Chloramphenicol acetyltransferase-like domain"/>
    <property type="match status" value="1"/>
</dbReference>
<evidence type="ECO:0000313" key="6">
    <source>
        <dbReference type="Proteomes" id="UP001527099"/>
    </source>
</evidence>
<reference evidence="5 6" key="1">
    <citation type="submission" date="2022-05" db="EMBL/GenBank/DDBJ databases">
        <title>Genome Sequencing of Bee-Associated Microbes.</title>
        <authorList>
            <person name="Dunlap C."/>
        </authorList>
    </citation>
    <scope>NUCLEOTIDE SEQUENCE [LARGE SCALE GENOMIC DNA]</scope>
    <source>
        <strain evidence="5 6">NRRL B-14421</strain>
    </source>
</reference>
<keyword evidence="3" id="KW-0012">Acyltransferase</keyword>
<dbReference type="RefSeq" id="WP_051253347.1">
    <property type="nucleotide sequence ID" value="NZ_JAMDMW010000086.1"/>
</dbReference>
<dbReference type="InterPro" id="IPR050743">
    <property type="entry name" value="2-oxoacid_DH_E2_comp"/>
</dbReference>
<evidence type="ECO:0000313" key="5">
    <source>
        <dbReference type="EMBL" id="MCY9691701.1"/>
    </source>
</evidence>
<evidence type="ECO:0000259" key="4">
    <source>
        <dbReference type="Pfam" id="PF00198"/>
    </source>
</evidence>
<name>A0ABT4G692_9BACL</name>
<comment type="caution">
    <text evidence="5">The sequence shown here is derived from an EMBL/GenBank/DDBJ whole genome shotgun (WGS) entry which is preliminary data.</text>
</comment>
<dbReference type="SUPFAM" id="SSF52777">
    <property type="entry name" value="CoA-dependent acyltransferases"/>
    <property type="match status" value="1"/>
</dbReference>
<evidence type="ECO:0000256" key="3">
    <source>
        <dbReference type="ARBA" id="ARBA00023315"/>
    </source>
</evidence>
<evidence type="ECO:0000256" key="2">
    <source>
        <dbReference type="ARBA" id="ARBA00022679"/>
    </source>
</evidence>
<evidence type="ECO:0000256" key="1">
    <source>
        <dbReference type="ARBA" id="ARBA00001938"/>
    </source>
</evidence>
<proteinExistence type="predicted"/>
<keyword evidence="6" id="KW-1185">Reference proteome</keyword>
<comment type="cofactor">
    <cofactor evidence="1">
        <name>(R)-lipoate</name>
        <dbReference type="ChEBI" id="CHEBI:83088"/>
    </cofactor>
</comment>
<dbReference type="PANTHER" id="PTHR43178">
    <property type="entry name" value="DIHYDROLIPOAMIDE ACETYLTRANSFERASE COMPONENT OF PYRUVATE DEHYDROGENASE COMPLEX"/>
    <property type="match status" value="1"/>
</dbReference>
<dbReference type="Pfam" id="PF00198">
    <property type="entry name" value="2-oxoacid_dh"/>
    <property type="match status" value="1"/>
</dbReference>
<keyword evidence="2" id="KW-0808">Transferase</keyword>